<dbReference type="Pfam" id="PF03692">
    <property type="entry name" value="CxxCxxCC"/>
    <property type="match status" value="1"/>
</dbReference>
<dbReference type="OrthoDB" id="36424at2157"/>
<keyword evidence="2" id="KW-1185">Reference proteome</keyword>
<dbReference type="Proteomes" id="UP000321408">
    <property type="component" value="Chromosome"/>
</dbReference>
<dbReference type="InterPro" id="IPR005358">
    <property type="entry name" value="Puta_zinc/iron-chelating_dom"/>
</dbReference>
<name>A0A5B9DFF3_9ARCH</name>
<evidence type="ECO:0000313" key="2">
    <source>
        <dbReference type="Proteomes" id="UP000321408"/>
    </source>
</evidence>
<reference evidence="1 2" key="2">
    <citation type="journal article" date="2024" name="Int. J. Syst. Evol. Microbiol.">
        <title>Promethearchaeum syntrophicum gen. nov., sp. nov., an anaerobic, obligately syntrophic archaeon, the first isolate of the lineage 'Asgard' archaea, and proposal of the new archaeal phylum Promethearchaeota phyl. nov. and kingdom Promethearchaeati regn. nov.</title>
        <authorList>
            <person name="Imachi H."/>
            <person name="Nobu M.K."/>
            <person name="Kato S."/>
            <person name="Takaki Y."/>
            <person name="Miyazaki M."/>
            <person name="Miyata M."/>
            <person name="Ogawara M."/>
            <person name="Saito Y."/>
            <person name="Sakai S."/>
            <person name="Tahara Y.O."/>
            <person name="Takano Y."/>
            <person name="Tasumi E."/>
            <person name="Uematsu K."/>
            <person name="Yoshimura T."/>
            <person name="Itoh T."/>
            <person name="Ohkuma M."/>
            <person name="Takai K."/>
        </authorList>
    </citation>
    <scope>NUCLEOTIDE SEQUENCE [LARGE SCALE GENOMIC DNA]</scope>
    <source>
        <strain evidence="1 2">MK-D1</strain>
    </source>
</reference>
<accession>A0A5B9DFF3</accession>
<protein>
    <submittedName>
        <fullName evidence="1">YkgJ family cysteine cluster protein</fullName>
    </submittedName>
</protein>
<dbReference type="AlphaFoldDB" id="A0A5B9DFF3"/>
<proteinExistence type="predicted"/>
<dbReference type="GO" id="GO:0032259">
    <property type="term" value="P:methylation"/>
    <property type="evidence" value="ECO:0007669"/>
    <property type="project" value="UniProtKB-KW"/>
</dbReference>
<dbReference type="GO" id="GO:0008168">
    <property type="term" value="F:methyltransferase activity"/>
    <property type="evidence" value="ECO:0007669"/>
    <property type="project" value="UniProtKB-KW"/>
</dbReference>
<dbReference type="GeneID" id="41331242"/>
<sequence length="195" mass="23399">MDLCDSVSSGFTFQCQQCGKCCSNETEGYIFMYMVDIEKISKNLQISKEEFAKKYLSITKYEYTIWDENLEATKNTKTMDTLVLNFEQSSDCIFLFIEDGKNLCKIYQSRPVQCDLFPFWSMIMTSEENFRRTIKYCEGLQKNLNETFKFSPEEIKQKIYRERELEREYFIRMKEVDFNIFQIYPFLPPDTPFLK</sequence>
<dbReference type="PANTHER" id="PTHR35866">
    <property type="entry name" value="PUTATIVE-RELATED"/>
    <property type="match status" value="1"/>
</dbReference>
<gene>
    <name evidence="1" type="ORF">DSAG12_03274</name>
</gene>
<dbReference type="EMBL" id="CP042905">
    <property type="protein sequence ID" value="QEE17437.1"/>
    <property type="molecule type" value="Genomic_DNA"/>
</dbReference>
<dbReference type="KEGG" id="psyt:DSAG12_03274"/>
<organism evidence="1 2">
    <name type="scientific">Promethearchaeum syntrophicum</name>
    <dbReference type="NCBI Taxonomy" id="2594042"/>
    <lineage>
        <taxon>Archaea</taxon>
        <taxon>Promethearchaeati</taxon>
        <taxon>Promethearchaeota</taxon>
        <taxon>Promethearchaeia</taxon>
        <taxon>Promethearchaeales</taxon>
        <taxon>Promethearchaeaceae</taxon>
        <taxon>Promethearchaeum</taxon>
    </lineage>
</organism>
<dbReference type="PANTHER" id="PTHR35866:SF1">
    <property type="entry name" value="YKGJ FAMILY CYSTEINE CLUSTER PROTEIN"/>
    <property type="match status" value="1"/>
</dbReference>
<reference evidence="1 2" key="1">
    <citation type="journal article" date="2020" name="Nature">
        <title>Isolation of an archaeon at the prokaryote-eukaryote interface.</title>
        <authorList>
            <person name="Imachi H."/>
            <person name="Nobu M.K."/>
            <person name="Nakahara N."/>
            <person name="Morono Y."/>
            <person name="Ogawara M."/>
            <person name="Takaki Y."/>
            <person name="Takano Y."/>
            <person name="Uematsu K."/>
            <person name="Ikuta T."/>
            <person name="Ito M."/>
            <person name="Matsui Y."/>
            <person name="Miyazaki M."/>
            <person name="Murata K."/>
            <person name="Saito Y."/>
            <person name="Sakai S."/>
            <person name="Song C."/>
            <person name="Tasumi E."/>
            <person name="Yamanaka Y."/>
            <person name="Yamaguchi T."/>
            <person name="Kamagata Y."/>
            <person name="Tamaki H."/>
            <person name="Takai K."/>
        </authorList>
    </citation>
    <scope>NUCLEOTIDE SEQUENCE [LARGE SCALE GENOMIC DNA]</scope>
    <source>
        <strain evidence="1 2">MK-D1</strain>
    </source>
</reference>
<evidence type="ECO:0000313" key="1">
    <source>
        <dbReference type="EMBL" id="QEE17437.1"/>
    </source>
</evidence>
<dbReference type="RefSeq" id="WP_147664330.1">
    <property type="nucleotide sequence ID" value="NZ_CP042905.2"/>
</dbReference>